<organism evidence="1 2">
    <name type="scientific">Litomosoides sigmodontis</name>
    <name type="common">Filarial nematode worm</name>
    <dbReference type="NCBI Taxonomy" id="42156"/>
    <lineage>
        <taxon>Eukaryota</taxon>
        <taxon>Metazoa</taxon>
        <taxon>Ecdysozoa</taxon>
        <taxon>Nematoda</taxon>
        <taxon>Chromadorea</taxon>
        <taxon>Rhabditida</taxon>
        <taxon>Spirurina</taxon>
        <taxon>Spiruromorpha</taxon>
        <taxon>Filarioidea</taxon>
        <taxon>Onchocercidae</taxon>
        <taxon>Litomosoides</taxon>
    </lineage>
</organism>
<protein>
    <submittedName>
        <fullName evidence="1">Uncharacterized protein</fullName>
    </submittedName>
</protein>
<name>A0A3P6THI2_LITSI</name>
<dbReference type="OrthoDB" id="5773441at2759"/>
<evidence type="ECO:0000313" key="2">
    <source>
        <dbReference type="Proteomes" id="UP000277928"/>
    </source>
</evidence>
<dbReference type="AlphaFoldDB" id="A0A3P6THI2"/>
<accession>A0A3P6THI2</accession>
<evidence type="ECO:0000313" key="1">
    <source>
        <dbReference type="EMBL" id="VDK87506.1"/>
    </source>
</evidence>
<proteinExistence type="predicted"/>
<keyword evidence="2" id="KW-1185">Reference proteome</keyword>
<sequence>MADILGAGDHWMKDLVTPLQTILIGLPKNLHRRISSFAHRIESDFLSFIVPCWSRHGNDVVAQCAAQTALLQREASNLAGNGIQMVNEHLDDLCKSVIMHDKCYVRQSNKFCGLKMHEFLINLSQRSFRALLELLKESGLIKQLPDSCEHWGKKLANYNNWHNERENAQRRDISTSVVITITVR</sequence>
<dbReference type="Proteomes" id="UP000277928">
    <property type="component" value="Unassembled WGS sequence"/>
</dbReference>
<gene>
    <name evidence="1" type="ORF">NLS_LOCUS8188</name>
</gene>
<dbReference type="OMA" id="NWHNERE"/>
<reference evidence="1 2" key="1">
    <citation type="submission" date="2018-08" db="EMBL/GenBank/DDBJ databases">
        <authorList>
            <person name="Laetsch R D."/>
            <person name="Stevens L."/>
            <person name="Kumar S."/>
            <person name="Blaxter L. M."/>
        </authorList>
    </citation>
    <scope>NUCLEOTIDE SEQUENCE [LARGE SCALE GENOMIC DNA]</scope>
</reference>
<dbReference type="EMBL" id="UYRX01000980">
    <property type="protein sequence ID" value="VDK87506.1"/>
    <property type="molecule type" value="Genomic_DNA"/>
</dbReference>